<reference evidence="6 7" key="1">
    <citation type="submission" date="2018-08" db="EMBL/GenBank/DDBJ databases">
        <title>Paraburkholderia sp. DHOM06 isolated from forest soil.</title>
        <authorList>
            <person name="Gao Z.-H."/>
            <person name="Qiu L.-H."/>
        </authorList>
    </citation>
    <scope>NUCLEOTIDE SEQUENCE [LARGE SCALE GENOMIC DNA]</scope>
    <source>
        <strain evidence="6 7">DHOM06</strain>
    </source>
</reference>
<keyword evidence="2 4" id="KW-0479">Metal-binding</keyword>
<evidence type="ECO:0000256" key="3">
    <source>
        <dbReference type="ARBA" id="ARBA00023004"/>
    </source>
</evidence>
<dbReference type="Pfam" id="PF00034">
    <property type="entry name" value="Cytochrom_C"/>
    <property type="match status" value="1"/>
</dbReference>
<evidence type="ECO:0000256" key="2">
    <source>
        <dbReference type="ARBA" id="ARBA00022723"/>
    </source>
</evidence>
<dbReference type="InterPro" id="IPR009056">
    <property type="entry name" value="Cyt_c-like_dom"/>
</dbReference>
<dbReference type="InterPro" id="IPR051459">
    <property type="entry name" value="Cytochrome_c-type_DH"/>
</dbReference>
<dbReference type="EMBL" id="QRGA01000015">
    <property type="protein sequence ID" value="RDU96239.1"/>
    <property type="molecule type" value="Genomic_DNA"/>
</dbReference>
<dbReference type="InterPro" id="IPR036909">
    <property type="entry name" value="Cyt_c-like_dom_sf"/>
</dbReference>
<evidence type="ECO:0000313" key="7">
    <source>
        <dbReference type="Proteomes" id="UP000256838"/>
    </source>
</evidence>
<dbReference type="OrthoDB" id="9757546at2"/>
<comment type="caution">
    <text evidence="6">The sequence shown here is derived from an EMBL/GenBank/DDBJ whole genome shotgun (WGS) entry which is preliminary data.</text>
</comment>
<dbReference type="Proteomes" id="UP000256838">
    <property type="component" value="Unassembled WGS sequence"/>
</dbReference>
<dbReference type="PROSITE" id="PS51007">
    <property type="entry name" value="CYTC"/>
    <property type="match status" value="1"/>
</dbReference>
<dbReference type="GO" id="GO:0020037">
    <property type="term" value="F:heme binding"/>
    <property type="evidence" value="ECO:0007669"/>
    <property type="project" value="InterPro"/>
</dbReference>
<organism evidence="6 7">
    <name type="scientific">Trinickia dinghuensis</name>
    <dbReference type="NCBI Taxonomy" id="2291023"/>
    <lineage>
        <taxon>Bacteria</taxon>
        <taxon>Pseudomonadati</taxon>
        <taxon>Pseudomonadota</taxon>
        <taxon>Betaproteobacteria</taxon>
        <taxon>Burkholderiales</taxon>
        <taxon>Burkholderiaceae</taxon>
        <taxon>Trinickia</taxon>
    </lineage>
</organism>
<dbReference type="RefSeq" id="WP_115536167.1">
    <property type="nucleotide sequence ID" value="NZ_QRGA01000015.1"/>
</dbReference>
<dbReference type="AlphaFoldDB" id="A0A3D8JSX9"/>
<name>A0A3D8JSX9_9BURK</name>
<evidence type="ECO:0000256" key="1">
    <source>
        <dbReference type="ARBA" id="ARBA00022617"/>
    </source>
</evidence>
<proteinExistence type="predicted"/>
<gene>
    <name evidence="6" type="ORF">DWV00_24330</name>
</gene>
<keyword evidence="3 4" id="KW-0408">Iron</keyword>
<keyword evidence="7" id="KW-1185">Reference proteome</keyword>
<evidence type="ECO:0000256" key="4">
    <source>
        <dbReference type="PROSITE-ProRule" id="PRU00433"/>
    </source>
</evidence>
<dbReference type="PANTHER" id="PTHR35008">
    <property type="entry name" value="BLL4482 PROTEIN-RELATED"/>
    <property type="match status" value="1"/>
</dbReference>
<accession>A0A3D8JSX9</accession>
<keyword evidence="1 4" id="KW-0349">Heme</keyword>
<sequence length="169" mass="18228">MKHSTRSDRGLTRHVVAWCWAGAALIGGQAHAQNVQYAPGKVIFDSKCVVCHQAGGKGQDGLAPPLIELPGRYAAHDEGRQQLTMTVLNGMFGAITVDSKTYNFKMPSFKAMSDEDLADVLNYVVFDLNAKHDGAKPFTAADVKAMRASPMDGAKVREHRDVALKSIGS</sequence>
<dbReference type="Gene3D" id="1.10.760.10">
    <property type="entry name" value="Cytochrome c-like domain"/>
    <property type="match status" value="1"/>
</dbReference>
<evidence type="ECO:0000259" key="5">
    <source>
        <dbReference type="PROSITE" id="PS51007"/>
    </source>
</evidence>
<protein>
    <submittedName>
        <fullName evidence="6">Cytochrome c</fullName>
    </submittedName>
</protein>
<evidence type="ECO:0000313" key="6">
    <source>
        <dbReference type="EMBL" id="RDU96239.1"/>
    </source>
</evidence>
<feature type="domain" description="Cytochrome c" evidence="5">
    <location>
        <begin position="35"/>
        <end position="128"/>
    </location>
</feature>
<dbReference type="PANTHER" id="PTHR35008:SF8">
    <property type="entry name" value="ALCOHOL DEHYDROGENASE CYTOCHROME C SUBUNIT"/>
    <property type="match status" value="1"/>
</dbReference>
<dbReference type="GO" id="GO:0046872">
    <property type="term" value="F:metal ion binding"/>
    <property type="evidence" value="ECO:0007669"/>
    <property type="project" value="UniProtKB-KW"/>
</dbReference>
<dbReference type="SUPFAM" id="SSF46626">
    <property type="entry name" value="Cytochrome c"/>
    <property type="match status" value="1"/>
</dbReference>
<dbReference type="GO" id="GO:0009055">
    <property type="term" value="F:electron transfer activity"/>
    <property type="evidence" value="ECO:0007669"/>
    <property type="project" value="InterPro"/>
</dbReference>